<accession>A0AC35TPI7</accession>
<name>A0AC35TPI7_9BILA</name>
<protein>
    <submittedName>
        <fullName evidence="2">Glycoprotein</fullName>
    </submittedName>
</protein>
<proteinExistence type="predicted"/>
<sequence length="400" mass="46301">MRSYLLLITIAKLLNCEGSTRLKYECYENTKLPGGCEDFVKRIESFEMYEGNSITSLDGSFINQILDSDHLRYVFPSCTFKPVTNIAFTNVIGVFDFVFYATNKLYPDHITHIHTKTESSVSQSLHLRWNDLIRLKIDLFEAIQLFMTSEFHCKVEFSQKVGEAKTRILTVHTEKIKINFTSAISYSDDLSLLNAFEHKPLLSFYSGKVAIRDTESFLHKCEIKKTVLYTFRPIFLYYNNMYENFQLHPQKMINELSNRLGIPVTAKYLENLGIQATTTDGYYIHNSQYSCAYGFNDTNGGFYLITFITDYEMSNSYLYDRSRNLSSSIKSHNGTLKSNSGLANIIQDYQIKGIKNDTTIEIRPKYPIFDQSIIIAAIDNLKYLIILLVVTTIFFYQIFY</sequence>
<dbReference type="WBParaSite" id="RSKR_0000305650.1">
    <property type="protein sequence ID" value="RSKR_0000305650.1"/>
    <property type="gene ID" value="RSKR_0000305650"/>
</dbReference>
<evidence type="ECO:0000313" key="1">
    <source>
        <dbReference type="Proteomes" id="UP000095286"/>
    </source>
</evidence>
<organism evidence="1 2">
    <name type="scientific">Rhabditophanes sp. KR3021</name>
    <dbReference type="NCBI Taxonomy" id="114890"/>
    <lineage>
        <taxon>Eukaryota</taxon>
        <taxon>Metazoa</taxon>
        <taxon>Ecdysozoa</taxon>
        <taxon>Nematoda</taxon>
        <taxon>Chromadorea</taxon>
        <taxon>Rhabditida</taxon>
        <taxon>Tylenchina</taxon>
        <taxon>Panagrolaimomorpha</taxon>
        <taxon>Strongyloidoidea</taxon>
        <taxon>Alloionematidae</taxon>
        <taxon>Rhabditophanes</taxon>
    </lineage>
</organism>
<dbReference type="Proteomes" id="UP000095286">
    <property type="component" value="Unplaced"/>
</dbReference>
<evidence type="ECO:0000313" key="2">
    <source>
        <dbReference type="WBParaSite" id="RSKR_0000305650.1"/>
    </source>
</evidence>
<reference evidence="2" key="1">
    <citation type="submission" date="2016-11" db="UniProtKB">
        <authorList>
            <consortium name="WormBaseParasite"/>
        </authorList>
    </citation>
    <scope>IDENTIFICATION</scope>
    <source>
        <strain evidence="2">KR3021</strain>
    </source>
</reference>